<gene>
    <name evidence="6" type="ORF">SAMN04487995_0234</name>
</gene>
<dbReference type="EMBL" id="FNXY01000001">
    <property type="protein sequence ID" value="SEI38265.1"/>
    <property type="molecule type" value="Genomic_DNA"/>
</dbReference>
<name>A0A1H6QG78_9BACT</name>
<organism evidence="6 7">
    <name type="scientific">Dyadobacter koreensis</name>
    <dbReference type="NCBI Taxonomy" id="408657"/>
    <lineage>
        <taxon>Bacteria</taxon>
        <taxon>Pseudomonadati</taxon>
        <taxon>Bacteroidota</taxon>
        <taxon>Cytophagia</taxon>
        <taxon>Cytophagales</taxon>
        <taxon>Spirosomataceae</taxon>
        <taxon>Dyadobacter</taxon>
    </lineage>
</organism>
<dbReference type="InterPro" id="IPR000014">
    <property type="entry name" value="PAS"/>
</dbReference>
<dbReference type="InterPro" id="IPR035965">
    <property type="entry name" value="PAS-like_dom_sf"/>
</dbReference>
<evidence type="ECO:0000259" key="5">
    <source>
        <dbReference type="PROSITE" id="PS50112"/>
    </source>
</evidence>
<dbReference type="Pfam" id="PF08447">
    <property type="entry name" value="PAS_3"/>
    <property type="match status" value="1"/>
</dbReference>
<evidence type="ECO:0000256" key="2">
    <source>
        <dbReference type="ARBA" id="ARBA00023125"/>
    </source>
</evidence>
<evidence type="ECO:0000313" key="6">
    <source>
        <dbReference type="EMBL" id="SEI38265.1"/>
    </source>
</evidence>
<dbReference type="STRING" id="408657.SAMN04487995_0234"/>
<dbReference type="SUPFAM" id="SSF55785">
    <property type="entry name" value="PYP-like sensor domain (PAS domain)"/>
    <property type="match status" value="1"/>
</dbReference>
<sequence length="277" mass="31982">MDLNLPDTTFDLEYFYELSPDLLCVAGYDGYFKKINPAVSKTLGYSLEELMSRPINSFVHPDDRNVTNDKRESIKTNKPLLNFENRYLTKYEEVVWLSWTSMPIERDQVVFAIAKNITYRKKLQELRRISDSLGLSAEIKEIFSDNKTTVQKEGNIHGKFSGILLDEEPSAADLAWLQQFEELIRKYIGKVDLSHSLICNELGISERALFRRVNRIAGITPSRLVRIIRLQIALELIRTGKYRTISQVSAMAGFHTPSYFSKVFEKIYGIEILKLLK</sequence>
<evidence type="ECO:0000313" key="7">
    <source>
        <dbReference type="Proteomes" id="UP000199532"/>
    </source>
</evidence>
<dbReference type="SMART" id="SM00342">
    <property type="entry name" value="HTH_ARAC"/>
    <property type="match status" value="1"/>
</dbReference>
<dbReference type="PANTHER" id="PTHR43280">
    <property type="entry name" value="ARAC-FAMILY TRANSCRIPTIONAL REGULATOR"/>
    <property type="match status" value="1"/>
</dbReference>
<evidence type="ECO:0000256" key="1">
    <source>
        <dbReference type="ARBA" id="ARBA00023015"/>
    </source>
</evidence>
<reference evidence="6 7" key="1">
    <citation type="submission" date="2016-10" db="EMBL/GenBank/DDBJ databases">
        <authorList>
            <person name="de Groot N.N."/>
        </authorList>
    </citation>
    <scope>NUCLEOTIDE SEQUENCE [LARGE SCALE GENOMIC DNA]</scope>
    <source>
        <strain evidence="6 7">DSM 19938</strain>
    </source>
</reference>
<dbReference type="NCBIfam" id="TIGR00229">
    <property type="entry name" value="sensory_box"/>
    <property type="match status" value="1"/>
</dbReference>
<dbReference type="GO" id="GO:0003700">
    <property type="term" value="F:DNA-binding transcription factor activity"/>
    <property type="evidence" value="ECO:0007669"/>
    <property type="project" value="InterPro"/>
</dbReference>
<proteinExistence type="predicted"/>
<keyword evidence="7" id="KW-1185">Reference proteome</keyword>
<dbReference type="SMART" id="SM00091">
    <property type="entry name" value="PAS"/>
    <property type="match status" value="1"/>
</dbReference>
<feature type="domain" description="HTH araC/xylS-type" evidence="4">
    <location>
        <begin position="178"/>
        <end position="277"/>
    </location>
</feature>
<dbReference type="OrthoDB" id="890870at2"/>
<dbReference type="Pfam" id="PF12833">
    <property type="entry name" value="HTH_18"/>
    <property type="match status" value="1"/>
</dbReference>
<dbReference type="GO" id="GO:0043565">
    <property type="term" value="F:sequence-specific DNA binding"/>
    <property type="evidence" value="ECO:0007669"/>
    <property type="project" value="InterPro"/>
</dbReference>
<accession>A0A1H6QG78</accession>
<dbReference type="InterPro" id="IPR018060">
    <property type="entry name" value="HTH_AraC"/>
</dbReference>
<evidence type="ECO:0000259" key="4">
    <source>
        <dbReference type="PROSITE" id="PS01124"/>
    </source>
</evidence>
<dbReference type="Gene3D" id="1.10.10.60">
    <property type="entry name" value="Homeodomain-like"/>
    <property type="match status" value="1"/>
</dbReference>
<keyword evidence="2" id="KW-0238">DNA-binding</keyword>
<dbReference type="CDD" id="cd00130">
    <property type="entry name" value="PAS"/>
    <property type="match status" value="1"/>
</dbReference>
<dbReference type="InterPro" id="IPR013655">
    <property type="entry name" value="PAS_fold_3"/>
</dbReference>
<dbReference type="Proteomes" id="UP000199532">
    <property type="component" value="Unassembled WGS sequence"/>
</dbReference>
<keyword evidence="3" id="KW-0804">Transcription</keyword>
<dbReference type="InterPro" id="IPR009057">
    <property type="entry name" value="Homeodomain-like_sf"/>
</dbReference>
<evidence type="ECO:0000256" key="3">
    <source>
        <dbReference type="ARBA" id="ARBA00023163"/>
    </source>
</evidence>
<dbReference type="Gene3D" id="3.30.450.20">
    <property type="entry name" value="PAS domain"/>
    <property type="match status" value="1"/>
</dbReference>
<feature type="domain" description="PAS" evidence="5">
    <location>
        <begin position="8"/>
        <end position="78"/>
    </location>
</feature>
<dbReference type="PROSITE" id="PS01124">
    <property type="entry name" value="HTH_ARAC_FAMILY_2"/>
    <property type="match status" value="1"/>
</dbReference>
<protein>
    <submittedName>
        <fullName evidence="6">PAS domain S-box-containing protein</fullName>
    </submittedName>
</protein>
<dbReference type="SUPFAM" id="SSF46689">
    <property type="entry name" value="Homeodomain-like"/>
    <property type="match status" value="1"/>
</dbReference>
<dbReference type="PANTHER" id="PTHR43280:SF28">
    <property type="entry name" value="HTH-TYPE TRANSCRIPTIONAL ACTIVATOR RHAS"/>
    <property type="match status" value="1"/>
</dbReference>
<keyword evidence="1" id="KW-0805">Transcription regulation</keyword>
<dbReference type="RefSeq" id="WP_090331023.1">
    <property type="nucleotide sequence ID" value="NZ_FNXY01000001.1"/>
</dbReference>
<dbReference type="AlphaFoldDB" id="A0A1H6QG78"/>
<dbReference type="PROSITE" id="PS50112">
    <property type="entry name" value="PAS"/>
    <property type="match status" value="1"/>
</dbReference>